<evidence type="ECO:0000313" key="7">
    <source>
        <dbReference type="Proteomes" id="UP001626550"/>
    </source>
</evidence>
<dbReference type="SUPFAM" id="SSF48371">
    <property type="entry name" value="ARM repeat"/>
    <property type="match status" value="1"/>
</dbReference>
<dbReference type="PROSITE" id="PS50303">
    <property type="entry name" value="PUM_HD"/>
    <property type="match status" value="1"/>
</dbReference>
<dbReference type="InterPro" id="IPR016024">
    <property type="entry name" value="ARM-type_fold"/>
</dbReference>
<feature type="region of interest" description="Disordered" evidence="4">
    <location>
        <begin position="1"/>
        <end position="111"/>
    </location>
</feature>
<dbReference type="EMBL" id="JBJKFK010000126">
    <property type="protein sequence ID" value="KAL3319547.1"/>
    <property type="molecule type" value="Genomic_DNA"/>
</dbReference>
<feature type="repeat" description="Pumilio" evidence="3">
    <location>
        <begin position="187"/>
        <end position="222"/>
    </location>
</feature>
<evidence type="ECO:0000256" key="3">
    <source>
        <dbReference type="PROSITE-ProRule" id="PRU00317"/>
    </source>
</evidence>
<feature type="region of interest" description="Disordered" evidence="4">
    <location>
        <begin position="653"/>
        <end position="678"/>
    </location>
</feature>
<evidence type="ECO:0000256" key="1">
    <source>
        <dbReference type="ARBA" id="ARBA00022737"/>
    </source>
</evidence>
<dbReference type="InterPro" id="IPR033133">
    <property type="entry name" value="PUM-HD"/>
</dbReference>
<evidence type="ECO:0000256" key="4">
    <source>
        <dbReference type="SAM" id="MobiDB-lite"/>
    </source>
</evidence>
<dbReference type="PANTHER" id="PTHR13389">
    <property type="entry name" value="PUMILIO HOMOLOG 3"/>
    <property type="match status" value="1"/>
</dbReference>
<feature type="compositionally biased region" description="Acidic residues" evidence="4">
    <location>
        <begin position="661"/>
        <end position="675"/>
    </location>
</feature>
<feature type="domain" description="PUM-HD" evidence="5">
    <location>
        <begin position="125"/>
        <end position="552"/>
    </location>
</feature>
<dbReference type="PANTHER" id="PTHR13389:SF0">
    <property type="entry name" value="PUMILIO HOMOLOG 3"/>
    <property type="match status" value="1"/>
</dbReference>
<evidence type="ECO:0000256" key="2">
    <source>
        <dbReference type="ARBA" id="ARBA00022884"/>
    </source>
</evidence>
<keyword evidence="7" id="KW-1185">Reference proteome</keyword>
<protein>
    <recommendedName>
        <fullName evidence="5">PUM-HD domain-containing protein</fullName>
    </recommendedName>
</protein>
<proteinExistence type="predicted"/>
<keyword evidence="2" id="KW-0694">RNA-binding</keyword>
<dbReference type="Pfam" id="PF08144">
    <property type="entry name" value="CPL"/>
    <property type="match status" value="1"/>
</dbReference>
<dbReference type="InterPro" id="IPR001313">
    <property type="entry name" value="Pumilio_RNA-bd_rpt"/>
</dbReference>
<dbReference type="GO" id="GO:0003723">
    <property type="term" value="F:RNA binding"/>
    <property type="evidence" value="ECO:0007669"/>
    <property type="project" value="UniProtKB-KW"/>
</dbReference>
<dbReference type="Gene3D" id="1.25.10.10">
    <property type="entry name" value="Leucine-rich Repeat Variant"/>
    <property type="match status" value="2"/>
</dbReference>
<dbReference type="InterPro" id="IPR011989">
    <property type="entry name" value="ARM-like"/>
</dbReference>
<gene>
    <name evidence="6" type="ORF">Ciccas_001779</name>
</gene>
<accession>A0ABD2QJ63</accession>
<dbReference type="PROSITE" id="PS50302">
    <property type="entry name" value="PUM"/>
    <property type="match status" value="1"/>
</dbReference>
<evidence type="ECO:0000313" key="6">
    <source>
        <dbReference type="EMBL" id="KAL3319547.1"/>
    </source>
</evidence>
<sequence>MITKTNKARMLSKSTVKKSIKGSDKTALKQSGGKVEQKANESNKKNDKTKSTSGDSKERKTVSKRPPAKQSLVKKDSKPAKSLIPRQKSAKKKNVKPEKESLTKRERRSLKIDAKKNPETVRYLLSKWEILRRDDTDKERKYELVDQMLKNCNKSLSEFCFAHDTSRIIESMIQFGNERQKYEMFNYLKPKLMEMSESHFGRFVVKKLISYCAKDQISDLIKLVSGNVAKLLVHKYSCEIVELLFNDHANAKQRSQMLQELYGNRDLLGLNDITTTITLEDVINQNNDKRQAILSNVNSVLVKLVAKNLTSMSIIQRLILEYLTCEIPFLRSMLPANIKTNSNVERASDFKLPERLQTLLDAFIEHSQLVPMLHTREGVRVALCLLWVSGPKTKKGLLKSLKTAICSIATNENGHLFVIGLLDFVDDVVLLEKTVIKELLEDLEVIVTHPYGRKVLLYSLTPRNNLHFTKQVLQSFLLPGDISPFTKKPLGIRAFELRSFSLGLLPALLRLASEKLVTLFVGDRVEHFKPILDRGRLVLLTEIIMQSSPKALTPQYCMETFVRSVNSNQEKCNLSELTTAELNSMTQLRKQVLSDFVRLCLCPEFIPTGKSFPKSSEEKEANQLKRRKKALALAEEESIKRRKITVPAFSNMDKKKSTRLDDEEEQDEPMDVDEQDGNKGQVELTEEDEILLEMPWLERPEATPILNRLIDNCKSSRCFDLCDSIMELVNPAVMRSWVNCNRSCFFIVKLLELDYKPMCEFITKTVSNPKFIAALNGSNLKAAEILFKKLN</sequence>
<keyword evidence="1" id="KW-0677">Repeat</keyword>
<dbReference type="SMART" id="SM00025">
    <property type="entry name" value="Pumilio"/>
    <property type="match status" value="6"/>
</dbReference>
<name>A0ABD2QJ63_9PLAT</name>
<dbReference type="Proteomes" id="UP001626550">
    <property type="component" value="Unassembled WGS sequence"/>
</dbReference>
<organism evidence="6 7">
    <name type="scientific">Cichlidogyrus casuarinus</name>
    <dbReference type="NCBI Taxonomy" id="1844966"/>
    <lineage>
        <taxon>Eukaryota</taxon>
        <taxon>Metazoa</taxon>
        <taxon>Spiralia</taxon>
        <taxon>Lophotrochozoa</taxon>
        <taxon>Platyhelminthes</taxon>
        <taxon>Monogenea</taxon>
        <taxon>Monopisthocotylea</taxon>
        <taxon>Dactylogyridea</taxon>
        <taxon>Ancyrocephalidae</taxon>
        <taxon>Cichlidogyrus</taxon>
    </lineage>
</organism>
<comment type="caution">
    <text evidence="6">The sequence shown here is derived from an EMBL/GenBank/DDBJ whole genome shotgun (WGS) entry which is preliminary data.</text>
</comment>
<feature type="compositionally biased region" description="Basic and acidic residues" evidence="4">
    <location>
        <begin position="35"/>
        <end position="61"/>
    </location>
</feature>
<dbReference type="InterPro" id="IPR040059">
    <property type="entry name" value="PUM3"/>
</dbReference>
<dbReference type="InterPro" id="IPR012959">
    <property type="entry name" value="CPL_dom"/>
</dbReference>
<feature type="compositionally biased region" description="Basic and acidic residues" evidence="4">
    <location>
        <begin position="95"/>
        <end position="111"/>
    </location>
</feature>
<reference evidence="6 7" key="1">
    <citation type="submission" date="2024-11" db="EMBL/GenBank/DDBJ databases">
        <title>Adaptive evolution of stress response genes in parasites aligns with host niche diversity.</title>
        <authorList>
            <person name="Hahn C."/>
            <person name="Resl P."/>
        </authorList>
    </citation>
    <scope>NUCLEOTIDE SEQUENCE [LARGE SCALE GENOMIC DNA]</scope>
    <source>
        <strain evidence="6">EGGRZ-B1_66</strain>
        <tissue evidence="6">Body</tissue>
    </source>
</reference>
<evidence type="ECO:0000259" key="5">
    <source>
        <dbReference type="PROSITE" id="PS50303"/>
    </source>
</evidence>
<dbReference type="AlphaFoldDB" id="A0ABD2QJ63"/>